<dbReference type="PANTHER" id="PTHR47396:SF1">
    <property type="entry name" value="ATP-DEPENDENT HELICASE IRC3-RELATED"/>
    <property type="match status" value="1"/>
</dbReference>
<dbReference type="Pfam" id="PF04851">
    <property type="entry name" value="ResIII"/>
    <property type="match status" value="1"/>
</dbReference>
<dbReference type="CDD" id="cd18032">
    <property type="entry name" value="DEXHc_RE_I_III_res"/>
    <property type="match status" value="1"/>
</dbReference>
<dbReference type="InterPro" id="IPR014001">
    <property type="entry name" value="Helicase_ATP-bd"/>
</dbReference>
<dbReference type="SUPFAM" id="SSF56024">
    <property type="entry name" value="Phospholipase D/nuclease"/>
    <property type="match status" value="1"/>
</dbReference>
<feature type="domain" description="Helicase ATP-binding" evidence="1">
    <location>
        <begin position="256"/>
        <end position="393"/>
    </location>
</feature>
<dbReference type="Proteomes" id="UP000622405">
    <property type="component" value="Unassembled WGS sequence"/>
</dbReference>
<evidence type="ECO:0000313" key="4">
    <source>
        <dbReference type="Proteomes" id="UP000622405"/>
    </source>
</evidence>
<sequence length="989" mass="112640">MESNKAVQAGIYSGLIDKNSISLEQYRPRLLINDASKGQKVLTSLISELSQCDEFFFSVAFITESGVVSLLNTLIELEQKNIPGRIIASRYLEFTQPKALRRLLAFSNIDLRIVTAGNHHTKGYIFRKNDVYSLIVGSSNMTQNALSSNKEWNLKVTSMDKGSLIHETLSEFDGLFQSAVRVDGPWIDQYEEIYLQNLVKQSVPRPEKPADQLKVADHPSTFQVDFKPLSPVNPLLPLDQVMPNTMQVKALAGIEQIRNENQHKALLISATGTGKTYLAAFDVKKVRPRRLLFLAHREQLLNQAMASFERVLGDPLSCGKLSGGHHQVDRPYLFSTVQTIAKDQYLYAFRPGEFDYIIIDESHRAGAHSYQKILNYFKPQFLLGMTATPERTDAHNICADFDYNIAYEIRLQEAMAEAMLCPFHYFGITEISVNGQLIDDSADFNYLTSEERTKNIIKQIHRYGHDGPKVKGLVFCSRNDEAAVLSEQFNDRGFKTVALSGSDSADRREEMIRRLESDGADALDYIFSVDLFNEGLDVPTLNQIVMLRPTQSAIIFVQQLGRGLRKAENKEFVVILDFIGNYKNNFMIPMALSDDRSFNKDTIRRYTVEGTRVIPGASTINFDAIARRKIFEAIDEVNFSNSKFMKESYINLKYRLGRIPKLMDFEFHESMDLEVLFSAKLGSYHEFLKKNEPEYTLKFNATQEEMLLFVSKKLAVGKRPHELLVLKSILAGIPEPLKQMKIELTELYGIDVKEKAITNVSNILSNQFQVGAAKNSFDGAVFLDGQKPAPAFLEQLKNEQFKATLTELVEYGLFRNSKYYGHHYQGSALCLYQKYSYEDVCRLLEWEKNEVSLNIGGYKYDEKSATYPVFINYHKSEAIESSINYEDRFIAPSSLIAISKSGRSIESNDVQVALQARQLGVDLELFVRKNKDDKASKEFYYLGKMFPTGEAHEIVMEKANKKAVEIHYQLDTPVREDIYEYLCDVPDYD</sequence>
<dbReference type="InterPro" id="IPR025202">
    <property type="entry name" value="PLD-like_dom"/>
</dbReference>
<evidence type="ECO:0000259" key="1">
    <source>
        <dbReference type="PROSITE" id="PS51192"/>
    </source>
</evidence>
<gene>
    <name evidence="3" type="ORF">GH811_04655</name>
</gene>
<dbReference type="InterPro" id="IPR027417">
    <property type="entry name" value="P-loop_NTPase"/>
</dbReference>
<dbReference type="SUPFAM" id="SSF52540">
    <property type="entry name" value="P-loop containing nucleoside triphosphate hydrolases"/>
    <property type="match status" value="1"/>
</dbReference>
<evidence type="ECO:0000313" key="3">
    <source>
        <dbReference type="EMBL" id="MBC3898902.1"/>
    </source>
</evidence>
<dbReference type="InterPro" id="IPR001650">
    <property type="entry name" value="Helicase_C-like"/>
</dbReference>
<dbReference type="EMBL" id="WJBE01000003">
    <property type="protein sequence ID" value="MBC3898902.1"/>
    <property type="molecule type" value="Genomic_DNA"/>
</dbReference>
<dbReference type="SMART" id="SM00490">
    <property type="entry name" value="HELICc"/>
    <property type="match status" value="1"/>
</dbReference>
<dbReference type="Pfam" id="PF26350">
    <property type="entry name" value="DUF8090"/>
    <property type="match status" value="1"/>
</dbReference>
<dbReference type="Pfam" id="PF13091">
    <property type="entry name" value="PLDc_2"/>
    <property type="match status" value="1"/>
</dbReference>
<dbReference type="PROSITE" id="PS51192">
    <property type="entry name" value="HELICASE_ATP_BIND_1"/>
    <property type="match status" value="1"/>
</dbReference>
<dbReference type="SMART" id="SM00487">
    <property type="entry name" value="DEXDc"/>
    <property type="match status" value="1"/>
</dbReference>
<dbReference type="Gene3D" id="3.40.50.300">
    <property type="entry name" value="P-loop containing nucleotide triphosphate hydrolases"/>
    <property type="match status" value="2"/>
</dbReference>
<dbReference type="InterPro" id="IPR050742">
    <property type="entry name" value="Helicase_Restrict-Modif_Enz"/>
</dbReference>
<dbReference type="InterPro" id="IPR021835">
    <property type="entry name" value="DUF3427"/>
</dbReference>
<dbReference type="Pfam" id="PF11907">
    <property type="entry name" value="DUF3427"/>
    <property type="match status" value="1"/>
</dbReference>
<keyword evidence="4" id="KW-1185">Reference proteome</keyword>
<organism evidence="3 4">
    <name type="scientific">Acetobacterium malicum</name>
    <dbReference type="NCBI Taxonomy" id="52692"/>
    <lineage>
        <taxon>Bacteria</taxon>
        <taxon>Bacillati</taxon>
        <taxon>Bacillota</taxon>
        <taxon>Clostridia</taxon>
        <taxon>Eubacteriales</taxon>
        <taxon>Eubacteriaceae</taxon>
        <taxon>Acetobacterium</taxon>
    </lineage>
</organism>
<evidence type="ECO:0000259" key="2">
    <source>
        <dbReference type="PROSITE" id="PS51194"/>
    </source>
</evidence>
<dbReference type="RefSeq" id="WP_186893496.1">
    <property type="nucleotide sequence ID" value="NZ_WJBE01000003.1"/>
</dbReference>
<dbReference type="Pfam" id="PF00271">
    <property type="entry name" value="Helicase_C"/>
    <property type="match status" value="1"/>
</dbReference>
<dbReference type="CDD" id="cd09204">
    <property type="entry name" value="PLDc_N_DEXD_b2"/>
    <property type="match status" value="1"/>
</dbReference>
<feature type="domain" description="Helicase C-terminal" evidence="2">
    <location>
        <begin position="456"/>
        <end position="607"/>
    </location>
</feature>
<dbReference type="InterPro" id="IPR006935">
    <property type="entry name" value="Helicase/UvrB_N"/>
</dbReference>
<comment type="caution">
    <text evidence="3">The sequence shown here is derived from an EMBL/GenBank/DDBJ whole genome shotgun (WGS) entry which is preliminary data.</text>
</comment>
<dbReference type="InterPro" id="IPR058403">
    <property type="entry name" value="DUF8090"/>
</dbReference>
<protein>
    <submittedName>
        <fullName evidence="3">DUF3427 domain-containing protein</fullName>
    </submittedName>
</protein>
<dbReference type="CDD" id="cd18799">
    <property type="entry name" value="SF2_C_EcoAI-like"/>
    <property type="match status" value="1"/>
</dbReference>
<name>A0ABR6YUN2_9FIRM</name>
<dbReference type="PROSITE" id="PS51194">
    <property type="entry name" value="HELICASE_CTER"/>
    <property type="match status" value="1"/>
</dbReference>
<dbReference type="Gene3D" id="3.30.870.10">
    <property type="entry name" value="Endonuclease Chain A"/>
    <property type="match status" value="1"/>
</dbReference>
<reference evidence="3 4" key="1">
    <citation type="journal article" date="2020" name="mSystems">
        <title>Defining Genomic and Predicted Metabolic Features of the Acetobacterium Genus.</title>
        <authorList>
            <person name="Ross D.E."/>
            <person name="Marshall C.W."/>
            <person name="Gulliver D."/>
            <person name="May H.D."/>
            <person name="Norman R.S."/>
        </authorList>
    </citation>
    <scope>NUCLEOTIDE SEQUENCE [LARGE SCALE GENOMIC DNA]</scope>
    <source>
        <strain evidence="3 4">DSM 4132</strain>
    </source>
</reference>
<dbReference type="PANTHER" id="PTHR47396">
    <property type="entry name" value="TYPE I RESTRICTION ENZYME ECOKI R PROTEIN"/>
    <property type="match status" value="1"/>
</dbReference>
<accession>A0ABR6YUN2</accession>
<proteinExistence type="predicted"/>